<feature type="compositionally biased region" description="Acidic residues" evidence="1">
    <location>
        <begin position="247"/>
        <end position="271"/>
    </location>
</feature>
<sequence>MGLKCRLFGHTYGNPEVERSRKEEGDEVVVTIRNVKRCERCGDEKMVNQTKEVTSVRTPEEVGLNAAEDDSATPNSASEGDGGPPTGPESPVTPVESEPTPAAEPTPDLDAAADATADGDAEPTVEIPTEFRGGGIDDSTAADPAEDAADARPESGDTPGTDGEWDAETVVEEPDEQTGTAGVEPSAADDPDEGVASERDEGRETGSDEGWETGSDEGRETGSDEGRETGSDEGRETGSDEGRETGSDEGWETGSDDWDDVEPDPDVDDAVILDAGETERDDVQWPEDPDADPDPATDAVDSEAPHPADERRTTDAEIIDAREAEAEPAGGSAGGWPENDDTGGADGWPDHEGADEGYSATPNGDIDAEFAGDGLTPEANGGAPDDPVAVDGITVGGGAAEGAHADAGTDSDPEAGGDTGTGEGFVRAGKSTADDVPADRVEFYCPNCEHARVAGASPIRAGDICPGCKQGYIAERER</sequence>
<dbReference type="Proteomes" id="UP000653099">
    <property type="component" value="Unassembled WGS sequence"/>
</dbReference>
<proteinExistence type="predicted"/>
<feature type="region of interest" description="Disordered" evidence="1">
    <location>
        <begin position="48"/>
        <end position="433"/>
    </location>
</feature>
<protein>
    <submittedName>
        <fullName evidence="2">Uncharacterized protein</fullName>
    </submittedName>
</protein>
<comment type="caution">
    <text evidence="2">The sequence shown here is derived from an EMBL/GenBank/DDBJ whole genome shotgun (WGS) entry which is preliminary data.</text>
</comment>
<evidence type="ECO:0000256" key="1">
    <source>
        <dbReference type="SAM" id="MobiDB-lite"/>
    </source>
</evidence>
<dbReference type="InterPro" id="IPR055519">
    <property type="entry name" value="DUF7093"/>
</dbReference>
<organism evidence="2 3">
    <name type="scientific">Halobellus salinus</name>
    <dbReference type="NCBI Taxonomy" id="931585"/>
    <lineage>
        <taxon>Archaea</taxon>
        <taxon>Methanobacteriati</taxon>
        <taxon>Methanobacteriota</taxon>
        <taxon>Stenosarchaea group</taxon>
        <taxon>Halobacteria</taxon>
        <taxon>Halobacteriales</taxon>
        <taxon>Haloferacaceae</taxon>
        <taxon>Halobellus</taxon>
    </lineage>
</organism>
<feature type="compositionally biased region" description="Low complexity" evidence="1">
    <location>
        <begin position="89"/>
        <end position="116"/>
    </location>
</feature>
<dbReference type="EMBL" id="BMOC01000007">
    <property type="protein sequence ID" value="GGJ05265.1"/>
    <property type="molecule type" value="Genomic_DNA"/>
</dbReference>
<feature type="compositionally biased region" description="Polar residues" evidence="1">
    <location>
        <begin position="48"/>
        <end position="57"/>
    </location>
</feature>
<gene>
    <name evidence="2" type="ORF">GCM10008995_13900</name>
</gene>
<evidence type="ECO:0000313" key="2">
    <source>
        <dbReference type="EMBL" id="GGJ05265.1"/>
    </source>
</evidence>
<feature type="compositionally biased region" description="Acidic residues" evidence="1">
    <location>
        <begin position="284"/>
        <end position="295"/>
    </location>
</feature>
<accession>A0A830EAD1</accession>
<reference evidence="2" key="2">
    <citation type="submission" date="2020-09" db="EMBL/GenBank/DDBJ databases">
        <authorList>
            <person name="Sun Q."/>
            <person name="Ohkuma M."/>
        </authorList>
    </citation>
    <scope>NUCLEOTIDE SEQUENCE</scope>
    <source>
        <strain evidence="2">JCM 14359</strain>
    </source>
</reference>
<feature type="compositionally biased region" description="Basic and acidic residues" evidence="1">
    <location>
        <begin position="303"/>
        <end position="325"/>
    </location>
</feature>
<feature type="compositionally biased region" description="Basic and acidic residues" evidence="1">
    <location>
        <begin position="196"/>
        <end position="206"/>
    </location>
</feature>
<feature type="compositionally biased region" description="Acidic residues" evidence="1">
    <location>
        <begin position="163"/>
        <end position="176"/>
    </location>
</feature>
<dbReference type="OrthoDB" id="205650at2157"/>
<keyword evidence="3" id="KW-1185">Reference proteome</keyword>
<name>A0A830EAD1_9EURY</name>
<dbReference type="RefSeq" id="WP_188786669.1">
    <property type="nucleotide sequence ID" value="NZ_BMOC01000007.1"/>
</dbReference>
<feature type="compositionally biased region" description="Basic and acidic residues" evidence="1">
    <location>
        <begin position="216"/>
        <end position="246"/>
    </location>
</feature>
<dbReference type="Pfam" id="PF23373">
    <property type="entry name" value="DUF7093"/>
    <property type="match status" value="1"/>
</dbReference>
<evidence type="ECO:0000313" key="3">
    <source>
        <dbReference type="Proteomes" id="UP000653099"/>
    </source>
</evidence>
<dbReference type="AlphaFoldDB" id="A0A830EAD1"/>
<reference evidence="2" key="1">
    <citation type="journal article" date="2014" name="Int. J. Syst. Evol. Microbiol.">
        <title>Complete genome sequence of Corynebacterium casei LMG S-19264T (=DSM 44701T), isolated from a smear-ripened cheese.</title>
        <authorList>
            <consortium name="US DOE Joint Genome Institute (JGI-PGF)"/>
            <person name="Walter F."/>
            <person name="Albersmeier A."/>
            <person name="Kalinowski J."/>
            <person name="Ruckert C."/>
        </authorList>
    </citation>
    <scope>NUCLEOTIDE SEQUENCE</scope>
    <source>
        <strain evidence="2">JCM 14359</strain>
    </source>
</reference>